<reference evidence="2" key="1">
    <citation type="submission" date="2020-11" db="EMBL/GenBank/DDBJ databases">
        <authorList>
            <consortium name="DOE Joint Genome Institute"/>
            <person name="Ahrendt S."/>
            <person name="Riley R."/>
            <person name="Andreopoulos W."/>
            <person name="Labutti K."/>
            <person name="Pangilinan J."/>
            <person name="Ruiz-Duenas F.J."/>
            <person name="Barrasa J.M."/>
            <person name="Sanchez-Garcia M."/>
            <person name="Camarero S."/>
            <person name="Miyauchi S."/>
            <person name="Serrano A."/>
            <person name="Linde D."/>
            <person name="Babiker R."/>
            <person name="Drula E."/>
            <person name="Ayuso-Fernandez I."/>
            <person name="Pacheco R."/>
            <person name="Padilla G."/>
            <person name="Ferreira P."/>
            <person name="Barriuso J."/>
            <person name="Kellner H."/>
            <person name="Castanera R."/>
            <person name="Alfaro M."/>
            <person name="Ramirez L."/>
            <person name="Pisabarro A.G."/>
            <person name="Kuo A."/>
            <person name="Tritt A."/>
            <person name="Lipzen A."/>
            <person name="He G."/>
            <person name="Yan M."/>
            <person name="Ng V."/>
            <person name="Cullen D."/>
            <person name="Martin F."/>
            <person name="Rosso M.-N."/>
            <person name="Henrissat B."/>
            <person name="Hibbett D."/>
            <person name="Martinez A.T."/>
            <person name="Grigoriev I.V."/>
        </authorList>
    </citation>
    <scope>NUCLEOTIDE SEQUENCE</scope>
    <source>
        <strain evidence="2">CBS 506.95</strain>
    </source>
</reference>
<feature type="transmembrane region" description="Helical" evidence="1">
    <location>
        <begin position="20"/>
        <end position="40"/>
    </location>
</feature>
<name>A0A9P6EJW9_9AGAR</name>
<evidence type="ECO:0000313" key="3">
    <source>
        <dbReference type="Proteomes" id="UP000807306"/>
    </source>
</evidence>
<feature type="transmembrane region" description="Helical" evidence="1">
    <location>
        <begin position="225"/>
        <end position="249"/>
    </location>
</feature>
<feature type="transmembrane region" description="Helical" evidence="1">
    <location>
        <begin position="158"/>
        <end position="181"/>
    </location>
</feature>
<evidence type="ECO:0000313" key="2">
    <source>
        <dbReference type="EMBL" id="KAF9530187.1"/>
    </source>
</evidence>
<sequence length="266" mass="30158">MTDWNSFDEQAKSLSAFSALLYAFTGIYFWDWLLSLDFDWDYITGNRRFGWLLIPYFTNRYLLFCTLISLIIFLNAQSHPANCEALFRVVHVTGNIALGLASTNFAARTLCLWFPNVYVTVILCLLVFGNWVITIIAAQGVRATWLPLAGCLLQNANYHWLLVVNLYAIFFDFVVLGLNVYKLGFKPHQFSTKGTLSLSSLLFKQGLIYFIVAFLGNLVEVVMIFLNLSIVMNAMFSIPVVTISTIAACRSVRSLHNHILHNGNVR</sequence>
<feature type="transmembrane region" description="Helical" evidence="1">
    <location>
        <begin position="117"/>
        <end position="138"/>
    </location>
</feature>
<protein>
    <submittedName>
        <fullName evidence="2">Uncharacterized protein</fullName>
    </submittedName>
</protein>
<comment type="caution">
    <text evidence="2">The sequence shown here is derived from an EMBL/GenBank/DDBJ whole genome shotgun (WGS) entry which is preliminary data.</text>
</comment>
<organism evidence="2 3">
    <name type="scientific">Crepidotus variabilis</name>
    <dbReference type="NCBI Taxonomy" id="179855"/>
    <lineage>
        <taxon>Eukaryota</taxon>
        <taxon>Fungi</taxon>
        <taxon>Dikarya</taxon>
        <taxon>Basidiomycota</taxon>
        <taxon>Agaricomycotina</taxon>
        <taxon>Agaricomycetes</taxon>
        <taxon>Agaricomycetidae</taxon>
        <taxon>Agaricales</taxon>
        <taxon>Agaricineae</taxon>
        <taxon>Crepidotaceae</taxon>
        <taxon>Crepidotus</taxon>
    </lineage>
</organism>
<dbReference type="AlphaFoldDB" id="A0A9P6EJW9"/>
<feature type="transmembrane region" description="Helical" evidence="1">
    <location>
        <begin position="61"/>
        <end position="79"/>
    </location>
</feature>
<keyword evidence="1" id="KW-0472">Membrane</keyword>
<keyword evidence="1" id="KW-0812">Transmembrane</keyword>
<proteinExistence type="predicted"/>
<accession>A0A9P6EJW9</accession>
<keyword evidence="3" id="KW-1185">Reference proteome</keyword>
<evidence type="ECO:0000256" key="1">
    <source>
        <dbReference type="SAM" id="Phobius"/>
    </source>
</evidence>
<keyword evidence="1" id="KW-1133">Transmembrane helix</keyword>
<dbReference type="EMBL" id="MU157841">
    <property type="protein sequence ID" value="KAF9530187.1"/>
    <property type="molecule type" value="Genomic_DNA"/>
</dbReference>
<dbReference type="Proteomes" id="UP000807306">
    <property type="component" value="Unassembled WGS sequence"/>
</dbReference>
<gene>
    <name evidence="2" type="ORF">CPB83DRAFT_882316</name>
</gene>
<feature type="transmembrane region" description="Helical" evidence="1">
    <location>
        <begin position="201"/>
        <end position="219"/>
    </location>
</feature>
<dbReference type="OrthoDB" id="3197626at2759"/>